<evidence type="ECO:0000313" key="3">
    <source>
        <dbReference type="Proteomes" id="UP000184476"/>
    </source>
</evidence>
<feature type="coiled-coil region" evidence="1">
    <location>
        <begin position="118"/>
        <end position="326"/>
    </location>
</feature>
<sequence length="350" mass="40292">MSKITERNTKATILKALRDAEKKITELEKGKLDAVAVSNIKKEVETTSKANEIISEDIDEKIADLSKSVAQLLTKIGEDTVEQAKNLKTVTEAITIKEAELQELYGIEKQAHTLAGLVNAHQTLKLEQEQELTEAKEKATNELEEIRKAIQLAREEHEVLLKEQQAELKQLKSRQEEEFQYDFARHQKQSYDELNDELAEKRKIFENEFEKKRYEQKDIEKQLQERESDLSKREEKMEELEAEVASLPDKIASIKEEAENKAKEKFKRQMAIKEGAMKKEIEADKRILETERDNLKNQLTAAHESMAELQAKLDEAYKRIQEMGIQMVSGSKANEAIDKIAHLVSEKNSK</sequence>
<keyword evidence="3" id="KW-1185">Reference proteome</keyword>
<dbReference type="OrthoDB" id="2988175at2"/>
<evidence type="ECO:0000313" key="2">
    <source>
        <dbReference type="EMBL" id="SHE34312.1"/>
    </source>
</evidence>
<protein>
    <submittedName>
        <fullName evidence="2">Uncharacterized protein</fullName>
    </submittedName>
</protein>
<reference evidence="2 3" key="1">
    <citation type="submission" date="2016-11" db="EMBL/GenBank/DDBJ databases">
        <authorList>
            <person name="Jaros S."/>
            <person name="Januszkiewicz K."/>
            <person name="Wedrychowicz H."/>
        </authorList>
    </citation>
    <scope>NUCLEOTIDE SEQUENCE [LARGE SCALE GENOMIC DNA]</scope>
    <source>
        <strain evidence="2 3">DSM 44666</strain>
    </source>
</reference>
<dbReference type="RefSeq" id="WP_073150213.1">
    <property type="nucleotide sequence ID" value="NZ_FQVL01000001.1"/>
</dbReference>
<keyword evidence="1" id="KW-0175">Coiled coil</keyword>
<dbReference type="STRING" id="112248.SAMN05444392_10183"/>
<gene>
    <name evidence="2" type="ORF">SAMN05444392_10183</name>
</gene>
<evidence type="ECO:0000256" key="1">
    <source>
        <dbReference type="SAM" id="Coils"/>
    </source>
</evidence>
<organism evidence="2 3">
    <name type="scientific">Seinonella peptonophila</name>
    <dbReference type="NCBI Taxonomy" id="112248"/>
    <lineage>
        <taxon>Bacteria</taxon>
        <taxon>Bacillati</taxon>
        <taxon>Bacillota</taxon>
        <taxon>Bacilli</taxon>
        <taxon>Bacillales</taxon>
        <taxon>Thermoactinomycetaceae</taxon>
        <taxon>Seinonella</taxon>
    </lineage>
</organism>
<dbReference type="Proteomes" id="UP000184476">
    <property type="component" value="Unassembled WGS sequence"/>
</dbReference>
<proteinExistence type="predicted"/>
<accession>A0A1M4SQ58</accession>
<name>A0A1M4SQ58_9BACL</name>
<dbReference type="EMBL" id="FQVL01000001">
    <property type="protein sequence ID" value="SHE34312.1"/>
    <property type="molecule type" value="Genomic_DNA"/>
</dbReference>
<dbReference type="AlphaFoldDB" id="A0A1M4SQ58"/>